<evidence type="ECO:0000313" key="10">
    <source>
        <dbReference type="Proteomes" id="UP000230232"/>
    </source>
</evidence>
<dbReference type="NCBIfam" id="TIGR00755">
    <property type="entry name" value="ksgA"/>
    <property type="match status" value="1"/>
</dbReference>
<feature type="binding site" evidence="7">
    <location>
        <position position="74"/>
    </location>
    <ligand>
        <name>S-adenosyl-L-methionine</name>
        <dbReference type="ChEBI" id="CHEBI:59789"/>
    </ligand>
</feature>
<feature type="binding site" evidence="7">
    <location>
        <position position="26"/>
    </location>
    <ligand>
        <name>S-adenosyl-L-methionine</name>
        <dbReference type="ChEBI" id="CHEBI:59789"/>
    </ligand>
</feature>
<dbReference type="GO" id="GO:0000179">
    <property type="term" value="F:rRNA (adenine-N6,N6-)-dimethyltransferase activity"/>
    <property type="evidence" value="ECO:0007669"/>
    <property type="project" value="UniProtKB-UniRule"/>
</dbReference>
<dbReference type="InterPro" id="IPR020596">
    <property type="entry name" value="rRNA_Ade_Mease_Trfase_CS"/>
</dbReference>
<organism evidence="9 10">
    <name type="scientific">Candidatus Yanofskybacteria bacterium CG10_big_fil_rev_8_21_14_0_10_46_23</name>
    <dbReference type="NCBI Taxonomy" id="1975098"/>
    <lineage>
        <taxon>Bacteria</taxon>
        <taxon>Candidatus Yanofskyibacteriota</taxon>
    </lineage>
</organism>
<evidence type="ECO:0000259" key="8">
    <source>
        <dbReference type="SMART" id="SM00650"/>
    </source>
</evidence>
<evidence type="ECO:0000256" key="5">
    <source>
        <dbReference type="ARBA" id="ARBA00022691"/>
    </source>
</evidence>
<evidence type="ECO:0000256" key="7">
    <source>
        <dbReference type="PROSITE-ProRule" id="PRU01026"/>
    </source>
</evidence>
<dbReference type="Proteomes" id="UP000230232">
    <property type="component" value="Unassembled WGS sequence"/>
</dbReference>
<dbReference type="InterPro" id="IPR020598">
    <property type="entry name" value="rRNA_Ade_methylase_Trfase_N"/>
</dbReference>
<dbReference type="InterPro" id="IPR011530">
    <property type="entry name" value="rRNA_adenine_dimethylase"/>
</dbReference>
<dbReference type="Gene3D" id="3.40.50.150">
    <property type="entry name" value="Vaccinia Virus protein VP39"/>
    <property type="match status" value="1"/>
</dbReference>
<feature type="binding site" evidence="7">
    <location>
        <position position="28"/>
    </location>
    <ligand>
        <name>S-adenosyl-L-methionine</name>
        <dbReference type="ChEBI" id="CHEBI:59789"/>
    </ligand>
</feature>
<dbReference type="SMART" id="SM00650">
    <property type="entry name" value="rADc"/>
    <property type="match status" value="1"/>
</dbReference>
<evidence type="ECO:0000256" key="3">
    <source>
        <dbReference type="ARBA" id="ARBA00022603"/>
    </source>
</evidence>
<evidence type="ECO:0000313" key="9">
    <source>
        <dbReference type="EMBL" id="PIR41354.1"/>
    </source>
</evidence>
<keyword evidence="3 7" id="KW-0489">Methyltransferase</keyword>
<dbReference type="Pfam" id="PF00398">
    <property type="entry name" value="RrnaAD"/>
    <property type="match status" value="1"/>
</dbReference>
<dbReference type="EMBL" id="PCXO01000006">
    <property type="protein sequence ID" value="PIR41354.1"/>
    <property type="molecule type" value="Genomic_DNA"/>
</dbReference>
<feature type="binding site" evidence="7">
    <location>
        <position position="99"/>
    </location>
    <ligand>
        <name>S-adenosyl-L-methionine</name>
        <dbReference type="ChEBI" id="CHEBI:59789"/>
    </ligand>
</feature>
<dbReference type="InterPro" id="IPR001737">
    <property type="entry name" value="KsgA/Erm"/>
</dbReference>
<keyword evidence="2" id="KW-0698">rRNA processing</keyword>
<evidence type="ECO:0000256" key="2">
    <source>
        <dbReference type="ARBA" id="ARBA00022552"/>
    </source>
</evidence>
<dbReference type="CDD" id="cd02440">
    <property type="entry name" value="AdoMet_MTases"/>
    <property type="match status" value="1"/>
</dbReference>
<comment type="similarity">
    <text evidence="7">Belongs to the class I-like SAM-binding methyltransferase superfamily. rRNA adenine N(6)-methyltransferase family.</text>
</comment>
<keyword evidence="5 7" id="KW-0949">S-adenosyl-L-methionine</keyword>
<dbReference type="SUPFAM" id="SSF53335">
    <property type="entry name" value="S-adenosyl-L-methionine-dependent methyltransferases"/>
    <property type="match status" value="1"/>
</dbReference>
<evidence type="ECO:0000256" key="1">
    <source>
        <dbReference type="ARBA" id="ARBA00022490"/>
    </source>
</evidence>
<evidence type="ECO:0000256" key="6">
    <source>
        <dbReference type="ARBA" id="ARBA00022884"/>
    </source>
</evidence>
<reference evidence="9 10" key="1">
    <citation type="submission" date="2017-09" db="EMBL/GenBank/DDBJ databases">
        <title>Depth-based differentiation of microbial function through sediment-hosted aquifers and enrichment of novel symbionts in the deep terrestrial subsurface.</title>
        <authorList>
            <person name="Probst A.J."/>
            <person name="Ladd B."/>
            <person name="Jarett J.K."/>
            <person name="Geller-Mcgrath D.E."/>
            <person name="Sieber C.M."/>
            <person name="Emerson J.B."/>
            <person name="Anantharaman K."/>
            <person name="Thomas B.C."/>
            <person name="Malmstrom R."/>
            <person name="Stieglmeier M."/>
            <person name="Klingl A."/>
            <person name="Woyke T."/>
            <person name="Ryan C.M."/>
            <person name="Banfield J.F."/>
        </authorList>
    </citation>
    <scope>NUCLEOTIDE SEQUENCE [LARGE SCALE GENOMIC DNA]</scope>
    <source>
        <strain evidence="9">CG10_big_fil_rev_8_21_14_0_10_46_23</strain>
    </source>
</reference>
<gene>
    <name evidence="9" type="primary">rsmA</name>
    <name evidence="9" type="ORF">COV31_01500</name>
</gene>
<keyword evidence="6 7" id="KW-0694">RNA-binding</keyword>
<accession>A0A2H0R5P9</accession>
<dbReference type="InterPro" id="IPR029063">
    <property type="entry name" value="SAM-dependent_MTases_sf"/>
</dbReference>
<dbReference type="PROSITE" id="PS01131">
    <property type="entry name" value="RRNA_A_DIMETH"/>
    <property type="match status" value="1"/>
</dbReference>
<keyword evidence="1" id="KW-0963">Cytoplasm</keyword>
<dbReference type="AlphaFoldDB" id="A0A2H0R5P9"/>
<dbReference type="PROSITE" id="PS51689">
    <property type="entry name" value="SAM_RNA_A_N6_MT"/>
    <property type="match status" value="1"/>
</dbReference>
<feature type="binding site" evidence="7">
    <location>
        <position position="53"/>
    </location>
    <ligand>
        <name>S-adenosyl-L-methionine</name>
        <dbReference type="ChEBI" id="CHEBI:59789"/>
    </ligand>
</feature>
<dbReference type="InterPro" id="IPR023165">
    <property type="entry name" value="rRNA_Ade_diMease-like_C"/>
</dbReference>
<name>A0A2H0R5P9_9BACT</name>
<sequence>MSSIINFIKESLEKIGGAPNEVLGQNFLINPDIYNDLIKTAEIEPGQKIIEIGPGLGTITEKLAEAGAEVIGVEKDPRLADFLKSQFRAKEKIRIETADILEYQPAKEFTDGGYSVIGNIPYYLTSFLLRTILEDWPVPEKVILIIQKEVAQRIKAEPPKSNLLATSIKYFAEARIIKIIKRDNFWPKPKVDSALILIRPTINRSRREREQFFKVARAGFSQKRKQLINNLTSLGLTKIQTKKFLKLSDIEPQRRAETLTIHEWETLTKNISSQF</sequence>
<proteinExistence type="inferred from homology"/>
<dbReference type="GO" id="GO:0005829">
    <property type="term" value="C:cytosol"/>
    <property type="evidence" value="ECO:0007669"/>
    <property type="project" value="TreeGrafter"/>
</dbReference>
<dbReference type="PANTHER" id="PTHR11727:SF7">
    <property type="entry name" value="DIMETHYLADENOSINE TRANSFERASE-RELATED"/>
    <property type="match status" value="1"/>
</dbReference>
<protein>
    <submittedName>
        <fullName evidence="9">Ribosomal RNA small subunit methyltransferase A</fullName>
    </submittedName>
</protein>
<feature type="binding site" evidence="7">
    <location>
        <position position="119"/>
    </location>
    <ligand>
        <name>S-adenosyl-L-methionine</name>
        <dbReference type="ChEBI" id="CHEBI:59789"/>
    </ligand>
</feature>
<dbReference type="PANTHER" id="PTHR11727">
    <property type="entry name" value="DIMETHYLADENOSINE TRANSFERASE"/>
    <property type="match status" value="1"/>
</dbReference>
<comment type="caution">
    <text evidence="9">The sequence shown here is derived from an EMBL/GenBank/DDBJ whole genome shotgun (WGS) entry which is preliminary data.</text>
</comment>
<evidence type="ECO:0000256" key="4">
    <source>
        <dbReference type="ARBA" id="ARBA00022679"/>
    </source>
</evidence>
<feature type="domain" description="Ribosomal RNA adenine methylase transferase N-terminal" evidence="8">
    <location>
        <begin position="33"/>
        <end position="202"/>
    </location>
</feature>
<dbReference type="Gene3D" id="1.10.8.100">
    <property type="entry name" value="Ribosomal RNA adenine dimethylase-like, domain 2"/>
    <property type="match status" value="1"/>
</dbReference>
<dbReference type="GO" id="GO:0003723">
    <property type="term" value="F:RNA binding"/>
    <property type="evidence" value="ECO:0007669"/>
    <property type="project" value="UniProtKB-UniRule"/>
</dbReference>
<keyword evidence="4 7" id="KW-0808">Transferase</keyword>